<evidence type="ECO:0000259" key="4">
    <source>
        <dbReference type="Pfam" id="PF13649"/>
    </source>
</evidence>
<keyword evidence="2 5" id="KW-0808">Transferase</keyword>
<evidence type="ECO:0000256" key="3">
    <source>
        <dbReference type="SAM" id="MobiDB-lite"/>
    </source>
</evidence>
<dbReference type="InterPro" id="IPR041698">
    <property type="entry name" value="Methyltransf_25"/>
</dbReference>
<dbReference type="STRING" id="1849047.A0A3D8RAZ4"/>
<proteinExistence type="predicted"/>
<keyword evidence="1 5" id="KW-0489">Methyltransferase</keyword>
<gene>
    <name evidence="5" type="ORF">BP6252_07597</name>
</gene>
<dbReference type="AlphaFoldDB" id="A0A3D8RAZ4"/>
<dbReference type="InterPro" id="IPR023149">
    <property type="entry name" value="Trans_acon_MeTrfase_C"/>
</dbReference>
<dbReference type="PANTHER" id="PTHR43861:SF1">
    <property type="entry name" value="TRANS-ACONITATE 2-METHYLTRANSFERASE"/>
    <property type="match status" value="1"/>
</dbReference>
<dbReference type="SUPFAM" id="SSF53335">
    <property type="entry name" value="S-adenosyl-L-methionine-dependent methyltransferases"/>
    <property type="match status" value="1"/>
</dbReference>
<feature type="domain" description="Methyltransferase" evidence="4">
    <location>
        <begin position="53"/>
        <end position="144"/>
    </location>
</feature>
<dbReference type="GO" id="GO:0030798">
    <property type="term" value="F:trans-aconitate 2-methyltransferase activity"/>
    <property type="evidence" value="ECO:0007669"/>
    <property type="project" value="InterPro"/>
</dbReference>
<feature type="region of interest" description="Disordered" evidence="3">
    <location>
        <begin position="1"/>
        <end position="21"/>
    </location>
</feature>
<dbReference type="OrthoDB" id="66144at2759"/>
<comment type="caution">
    <text evidence="5">The sequence shown here is derived from an EMBL/GenBank/DDBJ whole genome shotgun (WGS) entry which is preliminary data.</text>
</comment>
<dbReference type="Gene3D" id="3.40.50.150">
    <property type="entry name" value="Vaccinia Virus protein VP39"/>
    <property type="match status" value="1"/>
</dbReference>
<dbReference type="Gene3D" id="1.10.150.290">
    <property type="entry name" value="S-adenosyl-L-methionine-dependent methyltransferases"/>
    <property type="match status" value="1"/>
</dbReference>
<dbReference type="Proteomes" id="UP000256645">
    <property type="component" value="Unassembled WGS sequence"/>
</dbReference>
<reference evidence="5 6" key="1">
    <citation type="journal article" date="2018" name="IMA Fungus">
        <title>IMA Genome-F 9: Draft genome sequence of Annulohypoxylon stygium, Aspergillus mulundensis, Berkeleyomyces basicola (syn. Thielaviopsis basicola), Ceratocystis smalleyi, two Cercospora beticola strains, Coleophoma cylindrospora, Fusarium fracticaudum, Phialophora cf. hyalina, and Morchella septimelata.</title>
        <authorList>
            <person name="Wingfield B.D."/>
            <person name="Bills G.F."/>
            <person name="Dong Y."/>
            <person name="Huang W."/>
            <person name="Nel W.J."/>
            <person name="Swalarsk-Parry B.S."/>
            <person name="Vaghefi N."/>
            <person name="Wilken P.M."/>
            <person name="An Z."/>
            <person name="de Beer Z.W."/>
            <person name="De Vos L."/>
            <person name="Chen L."/>
            <person name="Duong T.A."/>
            <person name="Gao Y."/>
            <person name="Hammerbacher A."/>
            <person name="Kikkert J.R."/>
            <person name="Li Y."/>
            <person name="Li H."/>
            <person name="Li K."/>
            <person name="Li Q."/>
            <person name="Liu X."/>
            <person name="Ma X."/>
            <person name="Naidoo K."/>
            <person name="Pethybridge S.J."/>
            <person name="Sun J."/>
            <person name="Steenkamp E.T."/>
            <person name="van der Nest M.A."/>
            <person name="van Wyk S."/>
            <person name="Wingfield M.J."/>
            <person name="Xiong C."/>
            <person name="Yue Q."/>
            <person name="Zhang X."/>
        </authorList>
    </citation>
    <scope>NUCLEOTIDE SEQUENCE [LARGE SCALE GENOMIC DNA]</scope>
    <source>
        <strain evidence="5 6">BP6252</strain>
    </source>
</reference>
<dbReference type="PANTHER" id="PTHR43861">
    <property type="entry name" value="TRANS-ACONITATE 2-METHYLTRANSFERASE-RELATED"/>
    <property type="match status" value="1"/>
</dbReference>
<evidence type="ECO:0000313" key="6">
    <source>
        <dbReference type="Proteomes" id="UP000256645"/>
    </source>
</evidence>
<dbReference type="CDD" id="cd02440">
    <property type="entry name" value="AdoMet_MTases"/>
    <property type="match status" value="1"/>
</dbReference>
<protein>
    <submittedName>
        <fullName evidence="5">Trans-aconitate methyltransferase</fullName>
    </submittedName>
</protein>
<evidence type="ECO:0000256" key="2">
    <source>
        <dbReference type="ARBA" id="ARBA00022679"/>
    </source>
</evidence>
<organism evidence="5 6">
    <name type="scientific">Coleophoma cylindrospora</name>
    <dbReference type="NCBI Taxonomy" id="1849047"/>
    <lineage>
        <taxon>Eukaryota</taxon>
        <taxon>Fungi</taxon>
        <taxon>Dikarya</taxon>
        <taxon>Ascomycota</taxon>
        <taxon>Pezizomycotina</taxon>
        <taxon>Leotiomycetes</taxon>
        <taxon>Helotiales</taxon>
        <taxon>Dermateaceae</taxon>
        <taxon>Coleophoma</taxon>
    </lineage>
</organism>
<evidence type="ECO:0000256" key="1">
    <source>
        <dbReference type="ARBA" id="ARBA00022603"/>
    </source>
</evidence>
<keyword evidence="6" id="KW-1185">Reference proteome</keyword>
<dbReference type="NCBIfam" id="NF002463">
    <property type="entry name" value="PRK01683.1"/>
    <property type="match status" value="1"/>
</dbReference>
<dbReference type="Pfam" id="PF13649">
    <property type="entry name" value="Methyltransf_25"/>
    <property type="match status" value="1"/>
</dbReference>
<dbReference type="InterPro" id="IPR029063">
    <property type="entry name" value="SAM-dependent_MTases_sf"/>
</dbReference>
<name>A0A3D8RAZ4_9HELO</name>
<evidence type="ECO:0000313" key="5">
    <source>
        <dbReference type="EMBL" id="RDW71034.1"/>
    </source>
</evidence>
<dbReference type="EMBL" id="PDLM01000008">
    <property type="protein sequence ID" value="RDW71034.1"/>
    <property type="molecule type" value="Genomic_DNA"/>
</dbReference>
<sequence length="277" mass="31121">MSSSTPTHRAFGSSAAKSAKDWSAAQYLKFEEERTRPSRDLLSQVPLKAPKSIVDLGCGPGNSTAVLAEQFPDAQIKGVDSSADMIEKAKKTLPNVNFSLQDLTTYIPKEPADLLFSNAVFHWLPPKERINIIANLIKSQRSGGVFAFQVPDNFTEPSHAAMRSVAEQKPWANTLSSLHPALPQFQSAQEIYNQLQPLCSSINIWHTYYYHVLEDHQAIVEWVKGTGLRPFIDPLSEEERKSYLEAYLNRIKEVYPSAQDGKVLLRYPRLFMVAVRS</sequence>
<dbReference type="GO" id="GO:0032259">
    <property type="term" value="P:methylation"/>
    <property type="evidence" value="ECO:0007669"/>
    <property type="project" value="UniProtKB-KW"/>
</dbReference>
<accession>A0A3D8RAZ4</accession>